<sequence>MNVRKRQRLFSTIRYHGNYCGPGWSDGAYHDSVCGYAPAIDEFDQTCKEHDCAYFKYGPHSEADHTFFRANVGKGIKRTLAGLAVVSHGNKSKMPPSRYPPTPDKNMDVIIDSMTESSYPFSEKTNIPVMNGMIHAQLGGSFSKSRLSERTFKRICTTRSGQSERAEYIGQFSGGDTVWFAHATHAYRAMLNNSARSIAKLMMVKMGISFDNWSDTIDPSLATVAMNLQYQQTAVASAVGDSIDNLIAADTYQSMAQKIFGRLAAIYASFPDAYLTELRFYKVLASTERIPLATIRMIGMKVHFFSASTLAVQNVTSSQIGTTDLDDADNIGAAPLCGKIYQFKGNSARKVGKNREPVDLVATNHVTANTGGANPVISAAFSEPVHSYQFYHCQKVRAIELAAGQIKTNYISSMATTTLNSLWKNYTQRDASEYSHGYGNMHVFCLEKKVNITSAQAIAIALNCDVQMATYVEERFNYVVNPSIGHFSIST</sequence>
<dbReference type="InterPro" id="IPR036444">
    <property type="entry name" value="PLipase_A2_dom_sf"/>
</dbReference>
<proteinExistence type="predicted"/>
<dbReference type="GO" id="GO:0006644">
    <property type="term" value="P:phospholipid metabolic process"/>
    <property type="evidence" value="ECO:0007669"/>
    <property type="project" value="InterPro"/>
</dbReference>
<keyword evidence="2" id="KW-1185">Reference proteome</keyword>
<evidence type="ECO:0000313" key="2">
    <source>
        <dbReference type="Proteomes" id="UP000276346"/>
    </source>
</evidence>
<dbReference type="GO" id="GO:0050482">
    <property type="term" value="P:arachidonate secretion"/>
    <property type="evidence" value="ECO:0007669"/>
    <property type="project" value="InterPro"/>
</dbReference>
<organism evidence="1 2">
    <name type="scientific">Cressdnaviricota sp</name>
    <dbReference type="NCBI Taxonomy" id="2748378"/>
    <lineage>
        <taxon>Viruses</taxon>
        <taxon>Monodnaviria</taxon>
        <taxon>Shotokuvirae</taxon>
        <taxon>Cressdnaviricota</taxon>
    </lineage>
</organism>
<dbReference type="GO" id="GO:0004623">
    <property type="term" value="F:phospholipase A2 activity"/>
    <property type="evidence" value="ECO:0007669"/>
    <property type="project" value="InterPro"/>
</dbReference>
<name>A0A345MYE1_9VIRU</name>
<dbReference type="EMBL" id="MH617369">
    <property type="protein sequence ID" value="AXH76391.1"/>
    <property type="molecule type" value="Genomic_DNA"/>
</dbReference>
<protein>
    <submittedName>
        <fullName evidence="1">Capsid protein</fullName>
    </submittedName>
</protein>
<dbReference type="Gene3D" id="1.20.90.10">
    <property type="entry name" value="Phospholipase A2 domain"/>
    <property type="match status" value="1"/>
</dbReference>
<dbReference type="Proteomes" id="UP000276346">
    <property type="component" value="Segment"/>
</dbReference>
<evidence type="ECO:0000313" key="1">
    <source>
        <dbReference type="EMBL" id="AXH76391.1"/>
    </source>
</evidence>
<accession>A0A345MYE1</accession>
<reference evidence="1 2" key="1">
    <citation type="submission" date="2018-07" db="EMBL/GenBank/DDBJ databases">
        <title>Uncovering a Universe of Circular DNA Viruses in Animal Metagenomes.</title>
        <authorList>
            <person name="Tisza M."/>
            <person name="Buck C."/>
            <person name="Pastrana D."/>
            <person name="Welch N."/>
            <person name="Peretti A."/>
        </authorList>
    </citation>
    <scope>NUCLEOTIDE SEQUENCE [LARGE SCALE GENOMIC DNA]</scope>
    <source>
        <strain evidence="1">Ctbb55</strain>
    </source>
</reference>
<dbReference type="SUPFAM" id="SSF48619">
    <property type="entry name" value="Phospholipase A2, PLA2"/>
    <property type="match status" value="1"/>
</dbReference>